<protein>
    <submittedName>
        <fullName evidence="4">Signal transduction protein</fullName>
    </submittedName>
</protein>
<dbReference type="Gene3D" id="3.10.580.10">
    <property type="entry name" value="CBS-domain"/>
    <property type="match status" value="1"/>
</dbReference>
<keyword evidence="1 2" id="KW-0129">CBS domain</keyword>
<sequence>MKVSDILHEKGSNVLTVVRSDSVSKAVDILGEHNVGVVVVLGDVGEVCGILSERDIVRRLRESGSSALEGSIGKCMTPDPFTSDLDATVDELMGVMSQKRIRHMPVVDGGKLVGLVSIGDLVKRKIEQAEREAAAMRDYIAS</sequence>
<dbReference type="EMBL" id="BSNI01000002">
    <property type="protein sequence ID" value="GLQ16435.1"/>
    <property type="molecule type" value="Genomic_DNA"/>
</dbReference>
<evidence type="ECO:0000313" key="4">
    <source>
        <dbReference type="EMBL" id="GLQ16435.1"/>
    </source>
</evidence>
<feature type="domain" description="CBS" evidence="3">
    <location>
        <begin position="8"/>
        <end position="66"/>
    </location>
</feature>
<dbReference type="SMART" id="SM00116">
    <property type="entry name" value="CBS"/>
    <property type="match status" value="2"/>
</dbReference>
<dbReference type="PANTHER" id="PTHR43080">
    <property type="entry name" value="CBS DOMAIN-CONTAINING PROTEIN CBSX3, MITOCHONDRIAL"/>
    <property type="match status" value="1"/>
</dbReference>
<dbReference type="InterPro" id="IPR000644">
    <property type="entry name" value="CBS_dom"/>
</dbReference>
<dbReference type="InterPro" id="IPR044725">
    <property type="entry name" value="CBSX3_CBS_dom"/>
</dbReference>
<name>A0ABQ5UNM6_9HYPH</name>
<dbReference type="RefSeq" id="WP_284362073.1">
    <property type="nucleotide sequence ID" value="NZ_BSNI01000002.1"/>
</dbReference>
<evidence type="ECO:0000313" key="5">
    <source>
        <dbReference type="Proteomes" id="UP001161405"/>
    </source>
</evidence>
<reference evidence="4" key="2">
    <citation type="submission" date="2023-01" db="EMBL/GenBank/DDBJ databases">
        <title>Draft genome sequence of Maritalea porphyrae strain NBRC 107169.</title>
        <authorList>
            <person name="Sun Q."/>
            <person name="Mori K."/>
        </authorList>
    </citation>
    <scope>NUCLEOTIDE SEQUENCE</scope>
    <source>
        <strain evidence="4">NBRC 107169</strain>
    </source>
</reference>
<dbReference type="InterPro" id="IPR046342">
    <property type="entry name" value="CBS_dom_sf"/>
</dbReference>
<dbReference type="PROSITE" id="PS51371">
    <property type="entry name" value="CBS"/>
    <property type="match status" value="2"/>
</dbReference>
<evidence type="ECO:0000256" key="2">
    <source>
        <dbReference type="PROSITE-ProRule" id="PRU00703"/>
    </source>
</evidence>
<proteinExistence type="predicted"/>
<dbReference type="CDD" id="cd04623">
    <property type="entry name" value="CBS_pair_bac_euk"/>
    <property type="match status" value="1"/>
</dbReference>
<dbReference type="Pfam" id="PF00571">
    <property type="entry name" value="CBS"/>
    <property type="match status" value="2"/>
</dbReference>
<dbReference type="Proteomes" id="UP001161405">
    <property type="component" value="Unassembled WGS sequence"/>
</dbReference>
<dbReference type="PANTHER" id="PTHR43080:SF2">
    <property type="entry name" value="CBS DOMAIN-CONTAINING PROTEIN"/>
    <property type="match status" value="1"/>
</dbReference>
<reference evidence="4" key="1">
    <citation type="journal article" date="2014" name="Int. J. Syst. Evol. Microbiol.">
        <title>Complete genome of a new Firmicutes species belonging to the dominant human colonic microbiota ('Ruminococcus bicirculans') reveals two chromosomes and a selective capacity to utilize plant glucans.</title>
        <authorList>
            <consortium name="NISC Comparative Sequencing Program"/>
            <person name="Wegmann U."/>
            <person name="Louis P."/>
            <person name="Goesmann A."/>
            <person name="Henrissat B."/>
            <person name="Duncan S.H."/>
            <person name="Flint H.J."/>
        </authorList>
    </citation>
    <scope>NUCLEOTIDE SEQUENCE</scope>
    <source>
        <strain evidence="4">NBRC 107169</strain>
    </source>
</reference>
<dbReference type="SUPFAM" id="SSF54631">
    <property type="entry name" value="CBS-domain pair"/>
    <property type="match status" value="1"/>
</dbReference>
<dbReference type="InterPro" id="IPR051257">
    <property type="entry name" value="Diverse_CBS-Domain"/>
</dbReference>
<keyword evidence="5" id="KW-1185">Reference proteome</keyword>
<comment type="caution">
    <text evidence="4">The sequence shown here is derived from an EMBL/GenBank/DDBJ whole genome shotgun (WGS) entry which is preliminary data.</text>
</comment>
<accession>A0ABQ5UNM6</accession>
<gene>
    <name evidence="4" type="ORF">GCM10007879_06840</name>
</gene>
<evidence type="ECO:0000259" key="3">
    <source>
        <dbReference type="PROSITE" id="PS51371"/>
    </source>
</evidence>
<feature type="domain" description="CBS" evidence="3">
    <location>
        <begin position="76"/>
        <end position="131"/>
    </location>
</feature>
<evidence type="ECO:0000256" key="1">
    <source>
        <dbReference type="ARBA" id="ARBA00023122"/>
    </source>
</evidence>
<organism evidence="4 5">
    <name type="scientific">Maritalea porphyrae</name>
    <dbReference type="NCBI Taxonomy" id="880732"/>
    <lineage>
        <taxon>Bacteria</taxon>
        <taxon>Pseudomonadati</taxon>
        <taxon>Pseudomonadota</taxon>
        <taxon>Alphaproteobacteria</taxon>
        <taxon>Hyphomicrobiales</taxon>
        <taxon>Devosiaceae</taxon>
        <taxon>Maritalea</taxon>
    </lineage>
</organism>